<proteinExistence type="predicted"/>
<dbReference type="Proteomes" id="UP000035963">
    <property type="component" value="Unassembled WGS sequence"/>
</dbReference>
<dbReference type="PANTHER" id="PTHR30137:SF8">
    <property type="entry name" value="BLR5498 PROTEIN"/>
    <property type="match status" value="1"/>
</dbReference>
<protein>
    <submittedName>
        <fullName evidence="4">Luciferase</fullName>
    </submittedName>
</protein>
<dbReference type="Gene3D" id="3.20.20.30">
    <property type="entry name" value="Luciferase-like domain"/>
    <property type="match status" value="1"/>
</dbReference>
<name>A0A0J1CWR7_9BURK</name>
<evidence type="ECO:0000256" key="2">
    <source>
        <dbReference type="ARBA" id="ARBA00023033"/>
    </source>
</evidence>
<dbReference type="Pfam" id="PF00296">
    <property type="entry name" value="Bac_luciferase"/>
    <property type="match status" value="1"/>
</dbReference>
<comment type="caution">
    <text evidence="4">The sequence shown here is derived from an EMBL/GenBank/DDBJ whole genome shotgun (WGS) entry which is preliminary data.</text>
</comment>
<dbReference type="EMBL" id="AEJF01000108">
    <property type="protein sequence ID" value="KLU25024.1"/>
    <property type="molecule type" value="Genomic_DNA"/>
</dbReference>
<keyword evidence="2" id="KW-0503">Monooxygenase</keyword>
<evidence type="ECO:0000313" key="5">
    <source>
        <dbReference type="Proteomes" id="UP000035963"/>
    </source>
</evidence>
<keyword evidence="5" id="KW-1185">Reference proteome</keyword>
<reference evidence="4 5" key="1">
    <citation type="journal article" date="2015" name="Genome Announc.">
        <title>Draft Genome Sequence of Burkholderia sp. Strain PML1(12), an Ectomycorrhizosphere-Inhabiting Bacterium with Effective Mineral-Weathering Ability.</title>
        <authorList>
            <person name="Uroz S."/>
            <person name="Oger P."/>
        </authorList>
    </citation>
    <scope>NUCLEOTIDE SEQUENCE [LARGE SCALE GENOMIC DNA]</scope>
    <source>
        <strain evidence="5">PML1(12)</strain>
    </source>
</reference>
<dbReference type="AlphaFoldDB" id="A0A0J1CWR7"/>
<dbReference type="InterPro" id="IPR036661">
    <property type="entry name" value="Luciferase-like_sf"/>
</dbReference>
<organism evidence="4 5">
    <name type="scientific">Caballeronia mineralivorans PML1(12)</name>
    <dbReference type="NCBI Taxonomy" id="908627"/>
    <lineage>
        <taxon>Bacteria</taxon>
        <taxon>Pseudomonadati</taxon>
        <taxon>Pseudomonadota</taxon>
        <taxon>Betaproteobacteria</taxon>
        <taxon>Burkholderiales</taxon>
        <taxon>Burkholderiaceae</taxon>
        <taxon>Caballeronia</taxon>
    </lineage>
</organism>
<evidence type="ECO:0000259" key="3">
    <source>
        <dbReference type="Pfam" id="PF00296"/>
    </source>
</evidence>
<dbReference type="OrthoDB" id="7055978at2"/>
<sequence length="366" mass="41180">MELGIFSLMTLRDHPEGAAGVMGDTKAMVQAAENLGFDIAWFAEHHFCNYSMCASPLMMASYASGWTKRIKLGTGVIVLPLYNPVRVAQEIALLDIQSEGRAVIGVGTGYQQFEFERFRLPIEEKIEMFLEYWNVVESVLLHGEVEFEGKYIKVPKSTFAVRTLQNPMPPVYVTTSQVPLLKRIQHSNATPFLAASTLGSQVLYKMVDQLEENWQSIGVDPKTKPLGIMQYVHVTDSRAEALEAGERARYVGRMAHHLRFNDLPMDGSFIRDEPFKGEQTIEQYAANTVVGDVEEVAARIIKDLRRLNPTHYACNFQFGCMPLNRARRSMERFVSEVLPLVEKEMGPIGNVGRERLAGQAITEARC</sequence>
<evidence type="ECO:0000256" key="1">
    <source>
        <dbReference type="ARBA" id="ARBA00023002"/>
    </source>
</evidence>
<dbReference type="GO" id="GO:0016705">
    <property type="term" value="F:oxidoreductase activity, acting on paired donors, with incorporation or reduction of molecular oxygen"/>
    <property type="evidence" value="ECO:0007669"/>
    <property type="project" value="InterPro"/>
</dbReference>
<accession>A0A0J1CWR7</accession>
<dbReference type="PANTHER" id="PTHR30137">
    <property type="entry name" value="LUCIFERASE-LIKE MONOOXYGENASE"/>
    <property type="match status" value="1"/>
</dbReference>
<dbReference type="GO" id="GO:0005829">
    <property type="term" value="C:cytosol"/>
    <property type="evidence" value="ECO:0007669"/>
    <property type="project" value="TreeGrafter"/>
</dbReference>
<dbReference type="SUPFAM" id="SSF51679">
    <property type="entry name" value="Bacterial luciferase-like"/>
    <property type="match status" value="1"/>
</dbReference>
<gene>
    <name evidence="4" type="ORF">EOS_17225</name>
</gene>
<dbReference type="PATRIC" id="fig|908627.4.peg.3861"/>
<dbReference type="InterPro" id="IPR011251">
    <property type="entry name" value="Luciferase-like_dom"/>
</dbReference>
<dbReference type="GO" id="GO:0004497">
    <property type="term" value="F:monooxygenase activity"/>
    <property type="evidence" value="ECO:0007669"/>
    <property type="project" value="UniProtKB-KW"/>
</dbReference>
<evidence type="ECO:0000313" key="4">
    <source>
        <dbReference type="EMBL" id="KLU25024.1"/>
    </source>
</evidence>
<dbReference type="RefSeq" id="WP_047847872.1">
    <property type="nucleotide sequence ID" value="NZ_AEJF01000108.1"/>
</dbReference>
<keyword evidence="1" id="KW-0560">Oxidoreductase</keyword>
<feature type="domain" description="Luciferase-like" evidence="3">
    <location>
        <begin position="1"/>
        <end position="305"/>
    </location>
</feature>
<dbReference type="InterPro" id="IPR050766">
    <property type="entry name" value="Bact_Lucif_Oxidored"/>
</dbReference>